<dbReference type="InterPro" id="IPR005829">
    <property type="entry name" value="Sugar_transporter_CS"/>
</dbReference>
<comment type="caution">
    <text evidence="10">The sequence shown here is derived from an EMBL/GenBank/DDBJ whole genome shotgun (WGS) entry which is preliminary data.</text>
</comment>
<dbReference type="AlphaFoldDB" id="A0A8H7TEK0"/>
<dbReference type="EMBL" id="JAFJYH010000156">
    <property type="protein sequence ID" value="KAG4417408.1"/>
    <property type="molecule type" value="Genomic_DNA"/>
</dbReference>
<feature type="transmembrane region" description="Helical" evidence="8">
    <location>
        <begin position="296"/>
        <end position="317"/>
    </location>
</feature>
<organism evidence="10 11">
    <name type="scientific">Cadophora malorum</name>
    <dbReference type="NCBI Taxonomy" id="108018"/>
    <lineage>
        <taxon>Eukaryota</taxon>
        <taxon>Fungi</taxon>
        <taxon>Dikarya</taxon>
        <taxon>Ascomycota</taxon>
        <taxon>Pezizomycotina</taxon>
        <taxon>Leotiomycetes</taxon>
        <taxon>Helotiales</taxon>
        <taxon>Ploettnerulaceae</taxon>
        <taxon>Cadophora</taxon>
    </lineage>
</organism>
<evidence type="ECO:0000256" key="3">
    <source>
        <dbReference type="ARBA" id="ARBA00022448"/>
    </source>
</evidence>
<keyword evidence="6 8" id="KW-0472">Membrane</keyword>
<dbReference type="OrthoDB" id="2153661at2759"/>
<gene>
    <name evidence="10" type="ORF">IFR04_009477</name>
</gene>
<dbReference type="InterPro" id="IPR005828">
    <property type="entry name" value="MFS_sugar_transport-like"/>
</dbReference>
<keyword evidence="11" id="KW-1185">Reference proteome</keyword>
<feature type="transmembrane region" description="Helical" evidence="8">
    <location>
        <begin position="425"/>
        <end position="445"/>
    </location>
</feature>
<dbReference type="PANTHER" id="PTHR23508:SF10">
    <property type="entry name" value="CARBOXYLIC ACID TRANSPORTER PROTEIN HOMOLOG"/>
    <property type="match status" value="1"/>
</dbReference>
<evidence type="ECO:0000259" key="9">
    <source>
        <dbReference type="PROSITE" id="PS50850"/>
    </source>
</evidence>
<dbReference type="FunFam" id="1.20.1250.20:FF:000140">
    <property type="entry name" value="Putative MFS phospholipid transporter"/>
    <property type="match status" value="1"/>
</dbReference>
<evidence type="ECO:0000256" key="5">
    <source>
        <dbReference type="ARBA" id="ARBA00022989"/>
    </source>
</evidence>
<comment type="subcellular location">
    <subcellularLocation>
        <location evidence="1">Membrane</location>
        <topology evidence="1">Multi-pass membrane protein</topology>
    </subcellularLocation>
</comment>
<protein>
    <recommendedName>
        <fullName evidence="9">Major facilitator superfamily (MFS) profile domain-containing protein</fullName>
    </recommendedName>
</protein>
<keyword evidence="5 8" id="KW-1133">Transmembrane helix</keyword>
<feature type="domain" description="Major facilitator superfamily (MFS) profile" evidence="9">
    <location>
        <begin position="37"/>
        <end position="449"/>
    </location>
</feature>
<feature type="compositionally biased region" description="Basic and acidic residues" evidence="7">
    <location>
        <begin position="1"/>
        <end position="10"/>
    </location>
</feature>
<feature type="transmembrane region" description="Helical" evidence="8">
    <location>
        <begin position="354"/>
        <end position="378"/>
    </location>
</feature>
<keyword evidence="4 8" id="KW-0812">Transmembrane</keyword>
<evidence type="ECO:0000256" key="2">
    <source>
        <dbReference type="ARBA" id="ARBA00010992"/>
    </source>
</evidence>
<evidence type="ECO:0000313" key="11">
    <source>
        <dbReference type="Proteomes" id="UP000664132"/>
    </source>
</evidence>
<name>A0A8H7TEK0_9HELO</name>
<accession>A0A8H7TEK0</accession>
<dbReference type="PROSITE" id="PS00216">
    <property type="entry name" value="SUGAR_TRANSPORT_1"/>
    <property type="match status" value="1"/>
</dbReference>
<dbReference type="Proteomes" id="UP000664132">
    <property type="component" value="Unassembled WGS sequence"/>
</dbReference>
<dbReference type="InterPro" id="IPR036259">
    <property type="entry name" value="MFS_trans_sf"/>
</dbReference>
<keyword evidence="3" id="KW-0813">Transport</keyword>
<dbReference type="GO" id="GO:0005886">
    <property type="term" value="C:plasma membrane"/>
    <property type="evidence" value="ECO:0007669"/>
    <property type="project" value="TreeGrafter"/>
</dbReference>
<evidence type="ECO:0000256" key="8">
    <source>
        <dbReference type="SAM" id="Phobius"/>
    </source>
</evidence>
<evidence type="ECO:0000313" key="10">
    <source>
        <dbReference type="EMBL" id="KAG4417408.1"/>
    </source>
</evidence>
<evidence type="ECO:0000256" key="7">
    <source>
        <dbReference type="SAM" id="MobiDB-lite"/>
    </source>
</evidence>
<feature type="region of interest" description="Disordered" evidence="7">
    <location>
        <begin position="1"/>
        <end position="31"/>
    </location>
</feature>
<reference evidence="10" key="1">
    <citation type="submission" date="2021-02" db="EMBL/GenBank/DDBJ databases">
        <title>Genome sequence Cadophora malorum strain M34.</title>
        <authorList>
            <person name="Stefanovic E."/>
            <person name="Vu D."/>
            <person name="Scully C."/>
            <person name="Dijksterhuis J."/>
            <person name="Roader J."/>
            <person name="Houbraken J."/>
        </authorList>
    </citation>
    <scope>NUCLEOTIDE SEQUENCE</scope>
    <source>
        <strain evidence="10">M34</strain>
    </source>
</reference>
<feature type="transmembrane region" description="Helical" evidence="8">
    <location>
        <begin position="104"/>
        <end position="125"/>
    </location>
</feature>
<feature type="compositionally biased region" description="Polar residues" evidence="7">
    <location>
        <begin position="15"/>
        <end position="24"/>
    </location>
</feature>
<feature type="transmembrane region" description="Helical" evidence="8">
    <location>
        <begin position="173"/>
        <end position="202"/>
    </location>
</feature>
<feature type="transmembrane region" description="Helical" evidence="8">
    <location>
        <begin position="329"/>
        <end position="348"/>
    </location>
</feature>
<comment type="similarity">
    <text evidence="2">Belongs to the major facilitator superfamily. Sugar transporter (TC 2.A.1.1) family.</text>
</comment>
<feature type="transmembrane region" description="Helical" evidence="8">
    <location>
        <begin position="390"/>
        <end position="413"/>
    </location>
</feature>
<evidence type="ECO:0000256" key="1">
    <source>
        <dbReference type="ARBA" id="ARBA00004141"/>
    </source>
</evidence>
<dbReference type="SUPFAM" id="SSF103473">
    <property type="entry name" value="MFS general substrate transporter"/>
    <property type="match status" value="1"/>
</dbReference>
<dbReference type="PANTHER" id="PTHR23508">
    <property type="entry name" value="CARBOXYLIC ACID TRANSPORTER PROTEIN HOMOLOG"/>
    <property type="match status" value="1"/>
</dbReference>
<feature type="transmembrane region" description="Helical" evidence="8">
    <location>
        <begin position="78"/>
        <end position="97"/>
    </location>
</feature>
<feature type="transmembrane region" description="Helical" evidence="8">
    <location>
        <begin position="208"/>
        <end position="227"/>
    </location>
</feature>
<feature type="transmembrane region" description="Helical" evidence="8">
    <location>
        <begin position="255"/>
        <end position="276"/>
    </location>
</feature>
<dbReference type="PROSITE" id="PS50850">
    <property type="entry name" value="MFS"/>
    <property type="match status" value="1"/>
</dbReference>
<dbReference type="GO" id="GO:0046943">
    <property type="term" value="F:carboxylic acid transmembrane transporter activity"/>
    <property type="evidence" value="ECO:0007669"/>
    <property type="project" value="TreeGrafter"/>
</dbReference>
<evidence type="ECO:0000256" key="6">
    <source>
        <dbReference type="ARBA" id="ARBA00023136"/>
    </source>
</evidence>
<dbReference type="Gene3D" id="1.20.1250.20">
    <property type="entry name" value="MFS general substrate transporter like domains"/>
    <property type="match status" value="1"/>
</dbReference>
<evidence type="ECO:0000256" key="4">
    <source>
        <dbReference type="ARBA" id="ARBA00022692"/>
    </source>
</evidence>
<dbReference type="InterPro" id="IPR020846">
    <property type="entry name" value="MFS_dom"/>
</dbReference>
<dbReference type="Pfam" id="PF00083">
    <property type="entry name" value="Sugar_tr"/>
    <property type="match status" value="2"/>
</dbReference>
<proteinExistence type="inferred from homology"/>
<sequence>MSEQDSKQLDVAETAVSSTGSEIETPNPRKSKGSVVNVLVQGVALFSDGYNVQIMGYMQSVMAKLYPKQLTPEIKTRLSNSILIGEVLGMLLFGLVIDKYGRRMGVIATTTFLVFGIILATASHGTSITGMFWMMIISRGVAGVGAGGEYAVCTAQALESADISSSLQRKRGFLVTISTNLAIISGFVASSIVSIIVIAIYGGKASEGIWRICFGIGIVLPLTIFFFRMRLIDSSQYQKHAIRRKIPYKLALKKYWRALLGCCLAWFLYDFVVYPFNLLAPTLVSGFGDHQTLLQSVGWSALINAFAIPGAILGAFLVDIIGRRQTYTLGFAVVAVLGFVIGGARYPLSNIFPLFVVLFGLLQSFLSVGPGDCNFLVASESFPTALRGHFLGFAAAVGKAGAAIGTTVLTQVLAGYEDKVRGQQVLFLIASAICTVGALVVWFMIPNHNETLEQEDAEFKAYLEENGWDTSDMGFRA</sequence>